<comment type="caution">
    <text evidence="2">The sequence shown here is derived from an EMBL/GenBank/DDBJ whole genome shotgun (WGS) entry which is preliminary data.</text>
</comment>
<evidence type="ECO:0000256" key="1">
    <source>
        <dbReference type="SAM" id="SignalP"/>
    </source>
</evidence>
<keyword evidence="1" id="KW-0732">Signal</keyword>
<reference evidence="2 3" key="1">
    <citation type="submission" date="2016-12" db="EMBL/GenBank/DDBJ databases">
        <title>Domibacillus antri genome sequencing.</title>
        <authorList>
            <person name="Verma A."/>
            <person name="Krishnamurthi S."/>
        </authorList>
    </citation>
    <scope>NUCLEOTIDE SEQUENCE [LARGE SCALE GENOMIC DNA]</scope>
    <source>
        <strain evidence="2 3">XD80</strain>
    </source>
</reference>
<proteinExistence type="predicted"/>
<gene>
    <name evidence="2" type="ORF">BTO30_13390</name>
</gene>
<dbReference type="Proteomes" id="UP000185568">
    <property type="component" value="Unassembled WGS sequence"/>
</dbReference>
<organism evidence="2 3">
    <name type="scientific">Domibacillus antri</name>
    <dbReference type="NCBI Taxonomy" id="1714264"/>
    <lineage>
        <taxon>Bacteria</taxon>
        <taxon>Bacillati</taxon>
        <taxon>Bacillota</taxon>
        <taxon>Bacilli</taxon>
        <taxon>Bacillales</taxon>
        <taxon>Bacillaceae</taxon>
        <taxon>Domibacillus</taxon>
    </lineage>
</organism>
<dbReference type="RefSeq" id="WP_075399228.1">
    <property type="nucleotide sequence ID" value="NZ_MSDU01000034.1"/>
</dbReference>
<keyword evidence="3" id="KW-1185">Reference proteome</keyword>
<accession>A0A1Q8Q2X3</accession>
<sequence>MKIKVKLFIMLSAVFALCFSTYHPAEAANPIKPSQSRVTYTIKDANGKPYTIYFAPSSKETNAKASKNPQYKWSGLRFNTKEGDVLYNANYKLYTRDPKLSHIKDAKIAYKNYTVNTRNKSVHIYPAQFKGQPDLLAISNDDGFESESADLYYMRNGKLTYIVGATYTKRPMIKGKNLYLIANDIPGYGPMFFELYLDPKTGIWDDYDGIQFSDPDWVLRNWKKHWR</sequence>
<dbReference type="AlphaFoldDB" id="A0A1Q8Q2X3"/>
<dbReference type="EMBL" id="MSDU01000034">
    <property type="protein sequence ID" value="OLN21693.1"/>
    <property type="molecule type" value="Genomic_DNA"/>
</dbReference>
<dbReference type="OrthoDB" id="2868776at2"/>
<evidence type="ECO:0000313" key="2">
    <source>
        <dbReference type="EMBL" id="OLN21693.1"/>
    </source>
</evidence>
<evidence type="ECO:0000313" key="3">
    <source>
        <dbReference type="Proteomes" id="UP000185568"/>
    </source>
</evidence>
<protein>
    <submittedName>
        <fullName evidence="2">Uncharacterized protein</fullName>
    </submittedName>
</protein>
<feature type="chain" id="PRO_5012615698" evidence="1">
    <location>
        <begin position="28"/>
        <end position="227"/>
    </location>
</feature>
<name>A0A1Q8Q2X3_9BACI</name>
<feature type="signal peptide" evidence="1">
    <location>
        <begin position="1"/>
        <end position="27"/>
    </location>
</feature>